<keyword evidence="3" id="KW-1185">Reference proteome</keyword>
<protein>
    <submittedName>
        <fullName evidence="2">CLUMA_CG005162, isoform A</fullName>
    </submittedName>
</protein>
<evidence type="ECO:0000313" key="3">
    <source>
        <dbReference type="Proteomes" id="UP000183832"/>
    </source>
</evidence>
<gene>
    <name evidence="2" type="ORF">CLUMA_CG005162</name>
</gene>
<evidence type="ECO:0000259" key="1">
    <source>
        <dbReference type="Pfam" id="PF16399"/>
    </source>
</evidence>
<dbReference type="STRING" id="568069.A0A1J1HTU8"/>
<dbReference type="Pfam" id="PF16399">
    <property type="entry name" value="Aquarius_N_1st"/>
    <property type="match status" value="1"/>
</dbReference>
<dbReference type="AlphaFoldDB" id="A0A1J1HTU8"/>
<reference evidence="2 3" key="1">
    <citation type="submission" date="2015-04" db="EMBL/GenBank/DDBJ databases">
        <authorList>
            <person name="Syromyatnikov M.Y."/>
            <person name="Popov V.N."/>
        </authorList>
    </citation>
    <scope>NUCLEOTIDE SEQUENCE [LARGE SCALE GENOMIC DNA]</scope>
</reference>
<dbReference type="EMBL" id="CVRI01000021">
    <property type="protein sequence ID" value="CRK91496.1"/>
    <property type="molecule type" value="Genomic_DNA"/>
</dbReference>
<sequence length="322" mass="38547">MPKRKSSKPKQTIAQNKKEQLTVTQIETDYITDLSNKYWSLDKSQNDLLPYDAKIVEKVYNQEISSGDSRRIMILEFSRYLENYLWPNFGEESTSAHVMSIIFLLNEKFRERIEVWKVFEKNSDNFALLFNEVLRKCLEKIDIVKATPANIREQTALLIFLNHCFNSMDVELCREQAKKLVSLSMWSCLQPKRRDQELNSIPEWKKFWKKLMKRDKPEMKEKLEFERHFLQNLIIKFLNILESIPEEGKINNEIVRYCERFLEFLIDLEALLPTRRFFNTVLDDSHIVVRCFIAPLTKRPEGKLFSQVSFKNYLLKQFYMLK</sequence>
<dbReference type="InterPro" id="IPR032174">
    <property type="entry name" value="Aquarius_N"/>
</dbReference>
<proteinExistence type="predicted"/>
<organism evidence="2 3">
    <name type="scientific">Clunio marinus</name>
    <dbReference type="NCBI Taxonomy" id="568069"/>
    <lineage>
        <taxon>Eukaryota</taxon>
        <taxon>Metazoa</taxon>
        <taxon>Ecdysozoa</taxon>
        <taxon>Arthropoda</taxon>
        <taxon>Hexapoda</taxon>
        <taxon>Insecta</taxon>
        <taxon>Pterygota</taxon>
        <taxon>Neoptera</taxon>
        <taxon>Endopterygota</taxon>
        <taxon>Diptera</taxon>
        <taxon>Nematocera</taxon>
        <taxon>Chironomoidea</taxon>
        <taxon>Chironomidae</taxon>
        <taxon>Clunio</taxon>
    </lineage>
</organism>
<evidence type="ECO:0000313" key="2">
    <source>
        <dbReference type="EMBL" id="CRK91496.1"/>
    </source>
</evidence>
<feature type="domain" description="RNA helicase aquarius N-terminal" evidence="1">
    <location>
        <begin position="31"/>
        <end position="308"/>
    </location>
</feature>
<accession>A0A1J1HTU8</accession>
<dbReference type="Proteomes" id="UP000183832">
    <property type="component" value="Unassembled WGS sequence"/>
</dbReference>
<name>A0A1J1HTU8_9DIPT</name>
<dbReference type="OrthoDB" id="1879at2759"/>